<organism evidence="1 2">
    <name type="scientific">Pleuronectes platessa</name>
    <name type="common">European plaice</name>
    <dbReference type="NCBI Taxonomy" id="8262"/>
    <lineage>
        <taxon>Eukaryota</taxon>
        <taxon>Metazoa</taxon>
        <taxon>Chordata</taxon>
        <taxon>Craniata</taxon>
        <taxon>Vertebrata</taxon>
        <taxon>Euteleostomi</taxon>
        <taxon>Actinopterygii</taxon>
        <taxon>Neopterygii</taxon>
        <taxon>Teleostei</taxon>
        <taxon>Neoteleostei</taxon>
        <taxon>Acanthomorphata</taxon>
        <taxon>Carangaria</taxon>
        <taxon>Pleuronectiformes</taxon>
        <taxon>Pleuronectoidei</taxon>
        <taxon>Pleuronectidae</taxon>
        <taxon>Pleuronectes</taxon>
    </lineage>
</organism>
<evidence type="ECO:0000313" key="2">
    <source>
        <dbReference type="Proteomes" id="UP001153269"/>
    </source>
</evidence>
<dbReference type="EMBL" id="CADEAL010000538">
    <property type="protein sequence ID" value="CAB1421664.1"/>
    <property type="molecule type" value="Genomic_DNA"/>
</dbReference>
<proteinExistence type="predicted"/>
<reference evidence="1" key="1">
    <citation type="submission" date="2020-03" db="EMBL/GenBank/DDBJ databases">
        <authorList>
            <person name="Weist P."/>
        </authorList>
    </citation>
    <scope>NUCLEOTIDE SEQUENCE</scope>
</reference>
<accession>A0A9N7U0R9</accession>
<sequence length="169" mass="18913">MAVIAKLDWTLEKQQREAEAEAEWQLNLPHDICSGRAPAVTLHTGLSTVITSLLSSSPPSWMERLQDLSLSSDPRRDLHNVKNGVETSRLRFHAPLANDQQNVVNTRSPNTKQVLPSIIGADGQELFSFRTLAELTTVARTFAHHNRTLPRYDVLFHANEPGRKNIISS</sequence>
<dbReference type="Proteomes" id="UP001153269">
    <property type="component" value="Unassembled WGS sequence"/>
</dbReference>
<gene>
    <name evidence="1" type="ORF">PLEPLA_LOCUS9551</name>
</gene>
<comment type="caution">
    <text evidence="1">The sequence shown here is derived from an EMBL/GenBank/DDBJ whole genome shotgun (WGS) entry which is preliminary data.</text>
</comment>
<evidence type="ECO:0000313" key="1">
    <source>
        <dbReference type="EMBL" id="CAB1421664.1"/>
    </source>
</evidence>
<protein>
    <submittedName>
        <fullName evidence="1">Uncharacterized protein</fullName>
    </submittedName>
</protein>
<name>A0A9N7U0R9_PLEPL</name>
<dbReference type="AlphaFoldDB" id="A0A9N7U0R9"/>
<keyword evidence="2" id="KW-1185">Reference proteome</keyword>